<dbReference type="Proteomes" id="UP001165080">
    <property type="component" value="Unassembled WGS sequence"/>
</dbReference>
<feature type="region of interest" description="Disordered" evidence="1">
    <location>
        <begin position="1"/>
        <end position="218"/>
    </location>
</feature>
<protein>
    <submittedName>
        <fullName evidence="2">Uncharacterized protein</fullName>
    </submittedName>
</protein>
<comment type="caution">
    <text evidence="2">The sequence shown here is derived from an EMBL/GenBank/DDBJ whole genome shotgun (WGS) entry which is preliminary data.</text>
</comment>
<dbReference type="AlphaFoldDB" id="A0A9W6BTF5"/>
<evidence type="ECO:0000313" key="2">
    <source>
        <dbReference type="EMBL" id="GLC57442.1"/>
    </source>
</evidence>
<feature type="compositionally biased region" description="Basic and acidic residues" evidence="1">
    <location>
        <begin position="185"/>
        <end position="202"/>
    </location>
</feature>
<evidence type="ECO:0000256" key="1">
    <source>
        <dbReference type="SAM" id="MobiDB-lite"/>
    </source>
</evidence>
<feature type="compositionally biased region" description="Polar residues" evidence="1">
    <location>
        <begin position="40"/>
        <end position="53"/>
    </location>
</feature>
<feature type="compositionally biased region" description="Low complexity" evidence="1">
    <location>
        <begin position="76"/>
        <end position="85"/>
    </location>
</feature>
<feature type="compositionally biased region" description="Gly residues" evidence="1">
    <location>
        <begin position="205"/>
        <end position="215"/>
    </location>
</feature>
<dbReference type="EMBL" id="BRXU01000018">
    <property type="protein sequence ID" value="GLC57442.1"/>
    <property type="molecule type" value="Genomic_DNA"/>
</dbReference>
<sequence length="623" mass="62039">MLKTRPESQLTLPRAREGAAATTARSPKDIRREPPPPAPTSQDGQPTGRTLRSGTVLPAVDPADTARRRGNGRSDPGGSSAGGTHPPAPPPGVVAEAPPADRAEEDAGGGAGGAPDNRRLAPAIVPAADPGGDGSRPAPGGTHPAGGAAGGSRRSPGLTVQGLGRTASPMALTRSPGRGSPYLRRRLDTPGRAHLSGPDRRPMAGGQGPASGLGGAAQRSLFEGPAGVPGDWSALALMGPLAQLMAQYGSNALWPDPVPPPPLPAAQLGPGVPGAGTAAGWIGAVPAAAAALAALLGGAPAPVAGRVGAPSVYAAGVDWSGNPSGNLPESGRGLERAGTAAVMPGSRGTPAAPTFAGTAGAWPGGGPTLEALRAAAAAAVGAAQGPSGGYDQAAGWAPPLSDNPLPLGASAAWDRGLDEQSYPDGRQRRGNAMFGAPYVDTQGLQARDLESLPALRDLQAPSKGIGGNAAQLAAQAVGLQVRKHSGALLRAQPKHDGPTHAPLMAEAILGAVLLSLGSAAPLAHTADAAVQILRGAAQQILRKLKAAMGGIMGDGFTEGLAKHVMAHWDDVLGELRTYASNYEANLFTVSSKLAATLGGTELAEKALRYLEQDTRGLTDAQRG</sequence>
<evidence type="ECO:0000313" key="3">
    <source>
        <dbReference type="Proteomes" id="UP001165080"/>
    </source>
</evidence>
<accession>A0A9W6BTF5</accession>
<reference evidence="2 3" key="1">
    <citation type="journal article" date="2023" name="Commun. Biol.">
        <title>Reorganization of the ancestral sex-determining regions during the evolution of trioecy in Pleodorina starrii.</title>
        <authorList>
            <person name="Takahashi K."/>
            <person name="Suzuki S."/>
            <person name="Kawai-Toyooka H."/>
            <person name="Yamamoto K."/>
            <person name="Hamaji T."/>
            <person name="Ootsuki R."/>
            <person name="Yamaguchi H."/>
            <person name="Kawachi M."/>
            <person name="Higashiyama T."/>
            <person name="Nozaki H."/>
        </authorList>
    </citation>
    <scope>NUCLEOTIDE SEQUENCE [LARGE SCALE GENOMIC DNA]</scope>
    <source>
        <strain evidence="2 3">NIES-4479</strain>
    </source>
</reference>
<keyword evidence="3" id="KW-1185">Reference proteome</keyword>
<organism evidence="2 3">
    <name type="scientific">Pleodorina starrii</name>
    <dbReference type="NCBI Taxonomy" id="330485"/>
    <lineage>
        <taxon>Eukaryota</taxon>
        <taxon>Viridiplantae</taxon>
        <taxon>Chlorophyta</taxon>
        <taxon>core chlorophytes</taxon>
        <taxon>Chlorophyceae</taxon>
        <taxon>CS clade</taxon>
        <taxon>Chlamydomonadales</taxon>
        <taxon>Volvocaceae</taxon>
        <taxon>Pleodorina</taxon>
    </lineage>
</organism>
<name>A0A9W6BTF5_9CHLO</name>
<gene>
    <name evidence="2" type="primary">PLEST005784</name>
    <name evidence="2" type="ORF">PLESTB_001224900</name>
</gene>
<proteinExistence type="predicted"/>